<organism evidence="1 2">
    <name type="scientific">Mugilogobius chulae</name>
    <name type="common">yellowstripe goby</name>
    <dbReference type="NCBI Taxonomy" id="88201"/>
    <lineage>
        <taxon>Eukaryota</taxon>
        <taxon>Metazoa</taxon>
        <taxon>Chordata</taxon>
        <taxon>Craniata</taxon>
        <taxon>Vertebrata</taxon>
        <taxon>Euteleostomi</taxon>
        <taxon>Actinopterygii</taxon>
        <taxon>Neopterygii</taxon>
        <taxon>Teleostei</taxon>
        <taxon>Neoteleostei</taxon>
        <taxon>Acanthomorphata</taxon>
        <taxon>Gobiaria</taxon>
        <taxon>Gobiiformes</taxon>
        <taxon>Gobioidei</taxon>
        <taxon>Gobiidae</taxon>
        <taxon>Gobionellinae</taxon>
        <taxon>Mugilogobius</taxon>
    </lineage>
</organism>
<sequence>MVVVAVALPLPRRFLSLSNGTGSKLGPVFSPAVVFVDVFSVPEVCRVCGGNVTADRPGSREISLCSICRCGQIYLRPAARAPNAQTKYGLSNGPGSKSIQIHRHRRSSRRHSLVFLEMWIR</sequence>
<comment type="caution">
    <text evidence="1">The sequence shown here is derived from an EMBL/GenBank/DDBJ whole genome shotgun (WGS) entry which is preliminary data.</text>
</comment>
<evidence type="ECO:0000313" key="1">
    <source>
        <dbReference type="EMBL" id="KAK7880705.1"/>
    </source>
</evidence>
<proteinExistence type="predicted"/>
<dbReference type="Proteomes" id="UP001460270">
    <property type="component" value="Unassembled WGS sequence"/>
</dbReference>
<name>A0AAW0MR90_9GOBI</name>
<gene>
    <name evidence="1" type="ORF">WMY93_032655</name>
</gene>
<accession>A0AAW0MR90</accession>
<protein>
    <submittedName>
        <fullName evidence="1">Uncharacterized protein</fullName>
    </submittedName>
</protein>
<keyword evidence="2" id="KW-1185">Reference proteome</keyword>
<evidence type="ECO:0000313" key="2">
    <source>
        <dbReference type="Proteomes" id="UP001460270"/>
    </source>
</evidence>
<dbReference type="EMBL" id="JBBPFD010000057">
    <property type="protein sequence ID" value="KAK7880705.1"/>
    <property type="molecule type" value="Genomic_DNA"/>
</dbReference>
<reference evidence="2" key="1">
    <citation type="submission" date="2024-04" db="EMBL/GenBank/DDBJ databases">
        <title>Salinicola lusitanus LLJ914,a marine bacterium isolated from the Okinawa Trough.</title>
        <authorList>
            <person name="Li J."/>
        </authorList>
    </citation>
    <scope>NUCLEOTIDE SEQUENCE [LARGE SCALE GENOMIC DNA]</scope>
</reference>
<dbReference type="AlphaFoldDB" id="A0AAW0MR90"/>